<organism evidence="1 2">
    <name type="scientific">Paenibacillus baimaensis</name>
    <dbReference type="NCBI Taxonomy" id="2982185"/>
    <lineage>
        <taxon>Bacteria</taxon>
        <taxon>Bacillati</taxon>
        <taxon>Bacillota</taxon>
        <taxon>Bacilli</taxon>
        <taxon>Bacillales</taxon>
        <taxon>Paenibacillaceae</taxon>
        <taxon>Paenibacillus</taxon>
    </lineage>
</organism>
<evidence type="ECO:0000313" key="2">
    <source>
        <dbReference type="Proteomes" id="UP001652445"/>
    </source>
</evidence>
<name>A0ABT2UAN5_9BACL</name>
<dbReference type="Proteomes" id="UP001652445">
    <property type="component" value="Unassembled WGS sequence"/>
</dbReference>
<proteinExistence type="predicted"/>
<dbReference type="RefSeq" id="WP_262683204.1">
    <property type="nucleotide sequence ID" value="NZ_JAOQIO010000012.1"/>
</dbReference>
<protein>
    <submittedName>
        <fullName evidence="1">Uncharacterized protein</fullName>
    </submittedName>
</protein>
<gene>
    <name evidence="1" type="ORF">OB236_06120</name>
</gene>
<comment type="caution">
    <text evidence="1">The sequence shown here is derived from an EMBL/GenBank/DDBJ whole genome shotgun (WGS) entry which is preliminary data.</text>
</comment>
<dbReference type="EMBL" id="JAOQIO010000012">
    <property type="protein sequence ID" value="MCU6791704.1"/>
    <property type="molecule type" value="Genomic_DNA"/>
</dbReference>
<evidence type="ECO:0000313" key="1">
    <source>
        <dbReference type="EMBL" id="MCU6791704.1"/>
    </source>
</evidence>
<accession>A0ABT2UAN5</accession>
<reference evidence="1 2" key="1">
    <citation type="submission" date="2022-09" db="EMBL/GenBank/DDBJ databases">
        <authorList>
            <person name="Han X.L."/>
            <person name="Wang Q."/>
            <person name="Lu T."/>
        </authorList>
    </citation>
    <scope>NUCLEOTIDE SEQUENCE [LARGE SCALE GENOMIC DNA]</scope>
    <source>
        <strain evidence="1 2">WQ 127069</strain>
    </source>
</reference>
<sequence>MSKGFTERTTAAIQPELKAVHILSLEMHLGAVLTSCFRWMPVMSIAEVKVVLPYLFTLRTVEMDRIMLSKQSGTATFSPLQPLWLWGLFYVYSLLVSLRQEGKQVEWLVEVHARRYLDDIRK</sequence>
<keyword evidence="2" id="KW-1185">Reference proteome</keyword>